<feature type="domain" description="Response regulatory" evidence="4">
    <location>
        <begin position="14"/>
        <end position="127"/>
    </location>
</feature>
<evidence type="ECO:0000256" key="1">
    <source>
        <dbReference type="ARBA" id="ARBA00023125"/>
    </source>
</evidence>
<dbReference type="SUPFAM" id="SSF52172">
    <property type="entry name" value="CheY-like"/>
    <property type="match status" value="1"/>
</dbReference>
<feature type="DNA-binding region" description="OmpR/PhoB-type" evidence="3">
    <location>
        <begin position="140"/>
        <end position="240"/>
    </location>
</feature>
<evidence type="ECO:0000256" key="2">
    <source>
        <dbReference type="PROSITE-ProRule" id="PRU00169"/>
    </source>
</evidence>
<evidence type="ECO:0000259" key="4">
    <source>
        <dbReference type="PROSITE" id="PS50110"/>
    </source>
</evidence>
<proteinExistence type="predicted"/>
<comment type="caution">
    <text evidence="6">The sequence shown here is derived from an EMBL/GenBank/DDBJ whole genome shotgun (WGS) entry which is preliminary data.</text>
</comment>
<dbReference type="InterPro" id="IPR011006">
    <property type="entry name" value="CheY-like_superfamily"/>
</dbReference>
<reference evidence="7" key="1">
    <citation type="submission" date="2023-07" db="EMBL/GenBank/DDBJ databases">
        <title>Genome sequencing of Purple Non-Sulfur Bacteria from various extreme environments.</title>
        <authorList>
            <person name="Mayer M."/>
        </authorList>
    </citation>
    <scope>NUCLEOTIDE SEQUENCE [LARGE SCALE GENOMIC DNA]</scope>
    <source>
        <strain evidence="7">DSM 17935</strain>
    </source>
</reference>
<dbReference type="PANTHER" id="PTHR48111">
    <property type="entry name" value="REGULATOR OF RPOS"/>
    <property type="match status" value="1"/>
</dbReference>
<evidence type="ECO:0000313" key="6">
    <source>
        <dbReference type="EMBL" id="MCW2306631.1"/>
    </source>
</evidence>
<dbReference type="SMART" id="SM00448">
    <property type="entry name" value="REC"/>
    <property type="match status" value="1"/>
</dbReference>
<keyword evidence="2" id="KW-0597">Phosphoprotein</keyword>
<dbReference type="InterPro" id="IPR036388">
    <property type="entry name" value="WH-like_DNA-bd_sf"/>
</dbReference>
<organism evidence="6 7">
    <name type="scientific">Rhodobium gokarnense</name>
    <dbReference type="NCBI Taxonomy" id="364296"/>
    <lineage>
        <taxon>Bacteria</taxon>
        <taxon>Pseudomonadati</taxon>
        <taxon>Pseudomonadota</taxon>
        <taxon>Alphaproteobacteria</taxon>
        <taxon>Hyphomicrobiales</taxon>
        <taxon>Rhodobiaceae</taxon>
        <taxon>Rhodobium</taxon>
    </lineage>
</organism>
<keyword evidence="1 3" id="KW-0238">DNA-binding</keyword>
<dbReference type="PANTHER" id="PTHR48111:SF58">
    <property type="entry name" value="TORCAD OPERON TRANSCRIPTIONAL REGULATORY PROTEIN TORR"/>
    <property type="match status" value="1"/>
</dbReference>
<protein>
    <submittedName>
        <fullName evidence="6">Two-component system torCAD operon response regulator TorR</fullName>
    </submittedName>
</protein>
<evidence type="ECO:0000259" key="5">
    <source>
        <dbReference type="PROSITE" id="PS51755"/>
    </source>
</evidence>
<accession>A0ABT3H8H8</accession>
<dbReference type="Gene3D" id="1.10.10.10">
    <property type="entry name" value="Winged helix-like DNA-binding domain superfamily/Winged helix DNA-binding domain"/>
    <property type="match status" value="1"/>
</dbReference>
<gene>
    <name evidence="6" type="ORF">M2319_000950</name>
</gene>
<dbReference type="PROSITE" id="PS51755">
    <property type="entry name" value="OMPR_PHOB"/>
    <property type="match status" value="1"/>
</dbReference>
<keyword evidence="7" id="KW-1185">Reference proteome</keyword>
<dbReference type="RefSeq" id="WP_264600292.1">
    <property type="nucleotide sequence ID" value="NZ_JAOQNS010000002.1"/>
</dbReference>
<feature type="modified residue" description="4-aspartylphosphate" evidence="2">
    <location>
        <position position="63"/>
    </location>
</feature>
<dbReference type="InterPro" id="IPR001867">
    <property type="entry name" value="OmpR/PhoB-type_DNA-bd"/>
</dbReference>
<dbReference type="EMBL" id="JAOQNS010000002">
    <property type="protein sequence ID" value="MCW2306631.1"/>
    <property type="molecule type" value="Genomic_DNA"/>
</dbReference>
<name>A0ABT3H8H8_9HYPH</name>
<dbReference type="SUPFAM" id="SSF46894">
    <property type="entry name" value="C-terminal effector domain of the bipartite response regulators"/>
    <property type="match status" value="1"/>
</dbReference>
<dbReference type="InterPro" id="IPR016032">
    <property type="entry name" value="Sig_transdc_resp-reg_C-effctor"/>
</dbReference>
<dbReference type="Pfam" id="PF00486">
    <property type="entry name" value="Trans_reg_C"/>
    <property type="match status" value="1"/>
</dbReference>
<dbReference type="Gene3D" id="6.10.250.690">
    <property type="match status" value="1"/>
</dbReference>
<dbReference type="InterPro" id="IPR039420">
    <property type="entry name" value="WalR-like"/>
</dbReference>
<dbReference type="SMART" id="SM00862">
    <property type="entry name" value="Trans_reg_C"/>
    <property type="match status" value="1"/>
</dbReference>
<evidence type="ECO:0000256" key="3">
    <source>
        <dbReference type="PROSITE-ProRule" id="PRU01091"/>
    </source>
</evidence>
<evidence type="ECO:0000313" key="7">
    <source>
        <dbReference type="Proteomes" id="UP001209755"/>
    </source>
</evidence>
<dbReference type="PROSITE" id="PS50110">
    <property type="entry name" value="RESPONSE_REGULATORY"/>
    <property type="match status" value="1"/>
</dbReference>
<dbReference type="Gene3D" id="3.40.50.2300">
    <property type="match status" value="1"/>
</dbReference>
<dbReference type="CDD" id="cd00383">
    <property type="entry name" value="trans_reg_C"/>
    <property type="match status" value="1"/>
</dbReference>
<feature type="domain" description="OmpR/PhoB-type" evidence="5">
    <location>
        <begin position="140"/>
        <end position="240"/>
    </location>
</feature>
<dbReference type="InterPro" id="IPR001789">
    <property type="entry name" value="Sig_transdc_resp-reg_receiver"/>
</dbReference>
<sequence>MTGDRRAGTSRQNHILVVEDDATSRVTLAGYFENEGFRVTEAGDGAEMRAAFARGDVDLVMLDIRLPGEDGLTLLKELRQQSDIGVIMVTGKNDDFDRVVALEIGADDYVTKPFNPRELLARTKNLLRRTYAARMADRASRVKNFSGWTLDLDKRGLTSPGGDDVRLTRGEFELLTALVDNSGRVLTRDNLLDHLNHREWDPSDRTVDVLIGRLRRKLEVDPKDPALIITVHGVGYVFTGSPN</sequence>
<dbReference type="Proteomes" id="UP001209755">
    <property type="component" value="Unassembled WGS sequence"/>
</dbReference>
<dbReference type="Pfam" id="PF00072">
    <property type="entry name" value="Response_reg"/>
    <property type="match status" value="1"/>
</dbReference>